<dbReference type="Proteomes" id="UP001524587">
    <property type="component" value="Unassembled WGS sequence"/>
</dbReference>
<evidence type="ECO:0000313" key="2">
    <source>
        <dbReference type="EMBL" id="MCQ8277700.1"/>
    </source>
</evidence>
<proteinExistence type="predicted"/>
<keyword evidence="3" id="KW-1185">Reference proteome</keyword>
<dbReference type="SUPFAM" id="SSF82649">
    <property type="entry name" value="SufE/NifU"/>
    <property type="match status" value="1"/>
</dbReference>
<dbReference type="EMBL" id="JAMSKV010000003">
    <property type="protein sequence ID" value="MCQ8277700.1"/>
    <property type="molecule type" value="Genomic_DNA"/>
</dbReference>
<accession>A0ABT1W495</accession>
<dbReference type="RefSeq" id="WP_422863155.1">
    <property type="nucleotide sequence ID" value="NZ_JAMSKV010000003.1"/>
</dbReference>
<dbReference type="InterPro" id="IPR002871">
    <property type="entry name" value="NIF_FeS_clus_asmbl_NifU_N"/>
</dbReference>
<evidence type="ECO:0000313" key="3">
    <source>
        <dbReference type="Proteomes" id="UP001524587"/>
    </source>
</evidence>
<organism evidence="2 3">
    <name type="scientific">Endosaccharibacter trunci</name>
    <dbReference type="NCBI Taxonomy" id="2812733"/>
    <lineage>
        <taxon>Bacteria</taxon>
        <taxon>Pseudomonadati</taxon>
        <taxon>Pseudomonadota</taxon>
        <taxon>Alphaproteobacteria</taxon>
        <taxon>Acetobacterales</taxon>
        <taxon>Acetobacteraceae</taxon>
        <taxon>Endosaccharibacter</taxon>
    </lineage>
</organism>
<dbReference type="Gene3D" id="3.90.1010.10">
    <property type="match status" value="1"/>
</dbReference>
<evidence type="ECO:0000259" key="1">
    <source>
        <dbReference type="Pfam" id="PF01592"/>
    </source>
</evidence>
<feature type="domain" description="NIF system FeS cluster assembly NifU N-terminal" evidence="1">
    <location>
        <begin position="14"/>
        <end position="137"/>
    </location>
</feature>
<dbReference type="NCBIfam" id="TIGR01994">
    <property type="entry name" value="SUF_scaf_2"/>
    <property type="match status" value="1"/>
</dbReference>
<gene>
    <name evidence="2" type="ORF">NFI95_04465</name>
</gene>
<dbReference type="CDD" id="cd06664">
    <property type="entry name" value="IscU_like"/>
    <property type="match status" value="1"/>
</dbReference>
<reference evidence="2 3" key="1">
    <citation type="submission" date="2022-06" db="EMBL/GenBank/DDBJ databases">
        <title>Endosaccharibacter gen. nov., sp. nov., endophytic bacteria isolated from sugarcane.</title>
        <authorList>
            <person name="Pitiwittayakul N."/>
            <person name="Yukphan P."/>
            <person name="Charoenyingcharoen P."/>
            <person name="Tanasupawat S."/>
        </authorList>
    </citation>
    <scope>NUCLEOTIDE SEQUENCE [LARGE SCALE GENOMIC DNA]</scope>
    <source>
        <strain evidence="2 3">KSS8</strain>
    </source>
</reference>
<protein>
    <submittedName>
        <fullName evidence="2">SUF system NifU family Fe-S cluster assembly protein</fullName>
    </submittedName>
</protein>
<dbReference type="Pfam" id="PF01592">
    <property type="entry name" value="NifU_N"/>
    <property type="match status" value="1"/>
</dbReference>
<comment type="caution">
    <text evidence="2">The sequence shown here is derived from an EMBL/GenBank/DDBJ whole genome shotgun (WGS) entry which is preliminary data.</text>
</comment>
<name>A0ABT1W495_9PROT</name>
<sequence>MPEADAPSSAEALYRALVVGRARTPVFAGAVEGADGAGEGANPLCGDRVAVSLRRDAEGRVAEIRHESDGCAICVAAADLMAETVSGLDAVAIGALRSGFEAMLRDGAAATSAPQRDRLGLLNAFADLHEYKSRRKCATLPWSALSAALAPDGKE</sequence>